<dbReference type="Proteomes" id="UP000237968">
    <property type="component" value="Unassembled WGS sequence"/>
</dbReference>
<evidence type="ECO:0000313" key="3">
    <source>
        <dbReference type="EMBL" id="PRQ04204.1"/>
    </source>
</evidence>
<sequence>MSKDRKPAPETPGPILPPGTRLVDSPDWDRAAPNLEIVLDPKRKVAAPAPEPPKPGGAAVPRTTAIALMIGVGLAIVAGAGFGLWKLLDANRDTESAALAETQTEAGVETGAVSAVEVEPAPVTQQELETLYRGHVLETAVALDLDPLTIEELRQPNAFSHPISYGSPKIIAPGSSKRIGPLTFKVRVDTLSLERRGIISKGRHTTLVVTNNGEQPLAYRLFMRKAEGGECKSPVVFNYDAMVIDPGQTFDISVCGGSHSVEVIDLRMLEITALGAAWVRQVPPEVVGLLGMAARAHDPGPDVIACKEDAAEIVRALDEHLVDWEDVIDFYSRHDCQHYPWPSEYRLATEALPSLPIRPAPQP</sequence>
<proteinExistence type="predicted"/>
<protein>
    <submittedName>
        <fullName evidence="3">Uncharacterized protein</fullName>
    </submittedName>
</protein>
<accession>A0A2S9YGG9</accession>
<keyword evidence="2" id="KW-0812">Transmembrane</keyword>
<keyword evidence="2" id="KW-0472">Membrane</keyword>
<evidence type="ECO:0000256" key="1">
    <source>
        <dbReference type="SAM" id="MobiDB-lite"/>
    </source>
</evidence>
<reference evidence="3 4" key="1">
    <citation type="submission" date="2018-03" db="EMBL/GenBank/DDBJ databases">
        <title>Draft Genome Sequences of the Obligatory Marine Myxobacteria Enhygromyxa salina SWB005.</title>
        <authorList>
            <person name="Poehlein A."/>
            <person name="Moghaddam J.A."/>
            <person name="Harms H."/>
            <person name="Alanjari M."/>
            <person name="Koenig G.M."/>
            <person name="Daniel R."/>
            <person name="Schaeberle T.F."/>
        </authorList>
    </citation>
    <scope>NUCLEOTIDE SEQUENCE [LARGE SCALE GENOMIC DNA]</scope>
    <source>
        <strain evidence="3 4">SWB005</strain>
    </source>
</reference>
<dbReference type="OrthoDB" id="9831471at2"/>
<dbReference type="RefSeq" id="WP_106390417.1">
    <property type="nucleotide sequence ID" value="NZ_PVNK01000055.1"/>
</dbReference>
<evidence type="ECO:0000313" key="4">
    <source>
        <dbReference type="Proteomes" id="UP000237968"/>
    </source>
</evidence>
<name>A0A2S9YGG9_9BACT</name>
<gene>
    <name evidence="3" type="ORF">ENSA5_09880</name>
</gene>
<dbReference type="EMBL" id="PVNK01000055">
    <property type="protein sequence ID" value="PRQ04204.1"/>
    <property type="molecule type" value="Genomic_DNA"/>
</dbReference>
<comment type="caution">
    <text evidence="3">The sequence shown here is derived from an EMBL/GenBank/DDBJ whole genome shotgun (WGS) entry which is preliminary data.</text>
</comment>
<dbReference type="AlphaFoldDB" id="A0A2S9YGG9"/>
<organism evidence="3 4">
    <name type="scientific">Enhygromyxa salina</name>
    <dbReference type="NCBI Taxonomy" id="215803"/>
    <lineage>
        <taxon>Bacteria</taxon>
        <taxon>Pseudomonadati</taxon>
        <taxon>Myxococcota</taxon>
        <taxon>Polyangia</taxon>
        <taxon>Nannocystales</taxon>
        <taxon>Nannocystaceae</taxon>
        <taxon>Enhygromyxa</taxon>
    </lineage>
</organism>
<feature type="transmembrane region" description="Helical" evidence="2">
    <location>
        <begin position="65"/>
        <end position="85"/>
    </location>
</feature>
<keyword evidence="2" id="KW-1133">Transmembrane helix</keyword>
<keyword evidence="4" id="KW-1185">Reference proteome</keyword>
<feature type="region of interest" description="Disordered" evidence="1">
    <location>
        <begin position="1"/>
        <end position="29"/>
    </location>
</feature>
<evidence type="ECO:0000256" key="2">
    <source>
        <dbReference type="SAM" id="Phobius"/>
    </source>
</evidence>